<keyword evidence="3" id="KW-0812">Transmembrane</keyword>
<evidence type="ECO:0000256" key="1">
    <source>
        <dbReference type="ARBA" id="ARBA00004167"/>
    </source>
</evidence>
<accession>A0AAD3TD21</accession>
<dbReference type="Pfam" id="PF13947">
    <property type="entry name" value="GUB_WAK_bind"/>
    <property type="match status" value="1"/>
</dbReference>
<evidence type="ECO:0000259" key="4">
    <source>
        <dbReference type="Pfam" id="PF13947"/>
    </source>
</evidence>
<dbReference type="EMBL" id="BSYO01000032">
    <property type="protein sequence ID" value="GMH26876.1"/>
    <property type="molecule type" value="Genomic_DNA"/>
</dbReference>
<dbReference type="GO" id="GO:0016020">
    <property type="term" value="C:membrane"/>
    <property type="evidence" value="ECO:0007669"/>
    <property type="project" value="UniProtKB-SubCell"/>
</dbReference>
<keyword evidence="3" id="KW-1133">Transmembrane helix</keyword>
<evidence type="ECO:0000313" key="6">
    <source>
        <dbReference type="Proteomes" id="UP001279734"/>
    </source>
</evidence>
<evidence type="ECO:0000256" key="3">
    <source>
        <dbReference type="SAM" id="Phobius"/>
    </source>
</evidence>
<keyword evidence="3" id="KW-0472">Membrane</keyword>
<dbReference type="AlphaFoldDB" id="A0AAD3TD21"/>
<name>A0AAD3TD21_NEPGR</name>
<sequence>MGHFPSSRPTPQNNRPPKFPHLLRLIIRAVVISSISPLISSQSSLCRTSCGGILINYPFGVDDGCGSPYYRYLLVCSESDSLELRTPSGRYLVRSISYSDPHIVVTDPFMWNCQDGDRFRPTRPFSLDTSTHLKLSHQNDYIFFNCSDDRVIVEPRPIFCDRFPDQCDSSCDSSSYLCRHLPDCASAIKGSSCCSYYPKATASLRMMLEYCATYTSVYWRNVGASPPFDQVAEYGIRVDFDIPVTRRCLTCEDRAKGGGTCGFDSGSEEFLCLCEKENVTTYCKDRRGRHIRRQQGGNTGTIAGTLSAVSIAGAVGIGAGIWYLKKVRSKAPVACGVQSNENRLF</sequence>
<organism evidence="5 6">
    <name type="scientific">Nepenthes gracilis</name>
    <name type="common">Slender pitcher plant</name>
    <dbReference type="NCBI Taxonomy" id="150966"/>
    <lineage>
        <taxon>Eukaryota</taxon>
        <taxon>Viridiplantae</taxon>
        <taxon>Streptophyta</taxon>
        <taxon>Embryophyta</taxon>
        <taxon>Tracheophyta</taxon>
        <taxon>Spermatophyta</taxon>
        <taxon>Magnoliopsida</taxon>
        <taxon>eudicotyledons</taxon>
        <taxon>Gunneridae</taxon>
        <taxon>Pentapetalae</taxon>
        <taxon>Caryophyllales</taxon>
        <taxon>Nepenthaceae</taxon>
        <taxon>Nepenthes</taxon>
    </lineage>
</organism>
<evidence type="ECO:0000313" key="5">
    <source>
        <dbReference type="EMBL" id="GMH26876.1"/>
    </source>
</evidence>
<dbReference type="PANTHER" id="PTHR33355:SF5">
    <property type="entry name" value="F12F1.23 PROTEIN"/>
    <property type="match status" value="1"/>
</dbReference>
<gene>
    <name evidence="5" type="ORF">Nepgr_028719</name>
</gene>
<keyword evidence="6" id="KW-1185">Reference proteome</keyword>
<dbReference type="PANTHER" id="PTHR33355">
    <property type="entry name" value="WALL-ASSOCIATED RECEPTOR KINASE CARBOXY-TERMINAL PROTEIN-RELATED"/>
    <property type="match status" value="1"/>
</dbReference>
<dbReference type="Proteomes" id="UP001279734">
    <property type="component" value="Unassembled WGS sequence"/>
</dbReference>
<dbReference type="InterPro" id="IPR025287">
    <property type="entry name" value="WAK_GUB"/>
</dbReference>
<comment type="subcellular location">
    <subcellularLocation>
        <location evidence="1">Membrane</location>
        <topology evidence="1">Single-pass membrane protein</topology>
    </subcellularLocation>
</comment>
<evidence type="ECO:0000256" key="2">
    <source>
        <dbReference type="ARBA" id="ARBA00022729"/>
    </source>
</evidence>
<dbReference type="GO" id="GO:0030247">
    <property type="term" value="F:polysaccharide binding"/>
    <property type="evidence" value="ECO:0007669"/>
    <property type="project" value="InterPro"/>
</dbReference>
<feature type="domain" description="Wall-associated receptor kinase galacturonan-binding" evidence="4">
    <location>
        <begin position="46"/>
        <end position="107"/>
    </location>
</feature>
<feature type="transmembrane region" description="Helical" evidence="3">
    <location>
        <begin position="302"/>
        <end position="324"/>
    </location>
</feature>
<keyword evidence="2" id="KW-0732">Signal</keyword>
<proteinExistence type="predicted"/>
<reference evidence="5" key="1">
    <citation type="submission" date="2023-05" db="EMBL/GenBank/DDBJ databases">
        <title>Nepenthes gracilis genome sequencing.</title>
        <authorList>
            <person name="Fukushima K."/>
        </authorList>
    </citation>
    <scope>NUCLEOTIDE SEQUENCE</scope>
    <source>
        <strain evidence="5">SING2019-196</strain>
    </source>
</reference>
<protein>
    <recommendedName>
        <fullName evidence="4">Wall-associated receptor kinase galacturonan-binding domain-containing protein</fullName>
    </recommendedName>
</protein>
<comment type="caution">
    <text evidence="5">The sequence shown here is derived from an EMBL/GenBank/DDBJ whole genome shotgun (WGS) entry which is preliminary data.</text>
</comment>